<evidence type="ECO:0000259" key="2">
    <source>
        <dbReference type="Pfam" id="PF10390"/>
    </source>
</evidence>
<dbReference type="Pfam" id="PF10390">
    <property type="entry name" value="ELL"/>
    <property type="match status" value="1"/>
</dbReference>
<reference evidence="3" key="1">
    <citation type="submission" date="2021-05" db="EMBL/GenBank/DDBJ databases">
        <authorList>
            <person name="Tigano A."/>
        </authorList>
    </citation>
    <scope>NUCLEOTIDE SEQUENCE</scope>
</reference>
<dbReference type="AlphaFoldDB" id="A0A8S4ABZ9"/>
<feature type="compositionally biased region" description="Basic and acidic residues" evidence="1">
    <location>
        <begin position="1"/>
        <end position="10"/>
    </location>
</feature>
<accession>A0A8S4ABZ9</accession>
<comment type="caution">
    <text evidence="3">The sequence shown here is derived from an EMBL/GenBank/DDBJ whole genome shotgun (WGS) entry which is preliminary data.</text>
</comment>
<evidence type="ECO:0000256" key="1">
    <source>
        <dbReference type="SAM" id="MobiDB-lite"/>
    </source>
</evidence>
<dbReference type="GO" id="GO:0008023">
    <property type="term" value="C:transcription elongation factor complex"/>
    <property type="evidence" value="ECO:0007669"/>
    <property type="project" value="InterPro"/>
</dbReference>
<sequence>MASLRQEHHYGLSCGKTNKNSPNITLYHVKLTDSAIRALEAYQNLKGALPKRGSSAMASHSGAEEAGTKDSLFSDGHYSGCRGCGNNSLHEIYTQTSHSPKSSQET</sequence>
<keyword evidence="4" id="KW-1185">Reference proteome</keyword>
<name>A0A8S4ABZ9_9TELE</name>
<feature type="region of interest" description="Disordered" evidence="1">
    <location>
        <begin position="51"/>
        <end position="71"/>
    </location>
</feature>
<evidence type="ECO:0000313" key="3">
    <source>
        <dbReference type="EMBL" id="CAG5853063.1"/>
    </source>
</evidence>
<dbReference type="EMBL" id="CAJRST010000001">
    <property type="protein sequence ID" value="CAG5853063.1"/>
    <property type="molecule type" value="Genomic_DNA"/>
</dbReference>
<proteinExistence type="predicted"/>
<feature type="region of interest" description="Disordered" evidence="1">
    <location>
        <begin position="1"/>
        <end position="21"/>
    </location>
</feature>
<dbReference type="InterPro" id="IPR019464">
    <property type="entry name" value="ELL_N"/>
</dbReference>
<gene>
    <name evidence="3" type="ORF">MMEN_LOCUS360</name>
</gene>
<dbReference type="OrthoDB" id="6284217at2759"/>
<evidence type="ECO:0000313" key="4">
    <source>
        <dbReference type="Proteomes" id="UP000677803"/>
    </source>
</evidence>
<protein>
    <submittedName>
        <fullName evidence="3">(Atlantic silverside) hypothetical protein</fullName>
    </submittedName>
</protein>
<feature type="domain" description="RNA polymerase II elongation factor ELL N-terminal" evidence="2">
    <location>
        <begin position="6"/>
        <end position="55"/>
    </location>
</feature>
<dbReference type="GO" id="GO:0006368">
    <property type="term" value="P:transcription elongation by RNA polymerase II"/>
    <property type="evidence" value="ECO:0007669"/>
    <property type="project" value="InterPro"/>
</dbReference>
<dbReference type="Proteomes" id="UP000677803">
    <property type="component" value="Unassembled WGS sequence"/>
</dbReference>
<organism evidence="3 4">
    <name type="scientific">Menidia menidia</name>
    <name type="common">Atlantic silverside</name>
    <dbReference type="NCBI Taxonomy" id="238744"/>
    <lineage>
        <taxon>Eukaryota</taxon>
        <taxon>Metazoa</taxon>
        <taxon>Chordata</taxon>
        <taxon>Craniata</taxon>
        <taxon>Vertebrata</taxon>
        <taxon>Euteleostomi</taxon>
        <taxon>Actinopterygii</taxon>
        <taxon>Neopterygii</taxon>
        <taxon>Teleostei</taxon>
        <taxon>Neoteleostei</taxon>
        <taxon>Acanthomorphata</taxon>
        <taxon>Ovalentaria</taxon>
        <taxon>Atherinomorphae</taxon>
        <taxon>Atheriniformes</taxon>
        <taxon>Atherinopsidae</taxon>
        <taxon>Menidiinae</taxon>
        <taxon>Menidia</taxon>
    </lineage>
</organism>